<dbReference type="PANTHER" id="PTHR42749:SF1">
    <property type="entry name" value="CELL SHAPE-DETERMINING PROTEIN MREB"/>
    <property type="match status" value="1"/>
</dbReference>
<dbReference type="Pfam" id="PF00012">
    <property type="entry name" value="HSP70"/>
    <property type="match status" value="1"/>
</dbReference>
<feature type="transmembrane region" description="Helical" evidence="7">
    <location>
        <begin position="411"/>
        <end position="431"/>
    </location>
</feature>
<keyword evidence="2" id="KW-0547">Nucleotide-binding</keyword>
<evidence type="ECO:0000256" key="5">
    <source>
        <dbReference type="ARBA" id="ARBA00023186"/>
    </source>
</evidence>
<dbReference type="PANTHER" id="PTHR42749">
    <property type="entry name" value="CELL SHAPE-DETERMINING PROTEIN MREB"/>
    <property type="match status" value="1"/>
</dbReference>
<evidence type="ECO:0000313" key="8">
    <source>
        <dbReference type="EMBL" id="MDE8649853.1"/>
    </source>
</evidence>
<accession>A0AAW6LZU3</accession>
<comment type="similarity">
    <text evidence="1">Belongs to the heat shock protein 70 family.</text>
</comment>
<dbReference type="RefSeq" id="WP_076948935.1">
    <property type="nucleotide sequence ID" value="NZ_JARDXE010000034.1"/>
</dbReference>
<dbReference type="AlphaFoldDB" id="A0AAW6LZU3"/>
<dbReference type="SUPFAM" id="SSF53067">
    <property type="entry name" value="Actin-like ATPase domain"/>
    <property type="match status" value="2"/>
</dbReference>
<keyword evidence="7" id="KW-0812">Transmembrane</keyword>
<dbReference type="PROSITE" id="PS01036">
    <property type="entry name" value="HSP70_3"/>
    <property type="match status" value="1"/>
</dbReference>
<dbReference type="PRINTS" id="PR00301">
    <property type="entry name" value="HEATSHOCK70"/>
</dbReference>
<dbReference type="InterPro" id="IPR018181">
    <property type="entry name" value="Heat_shock_70_CS"/>
</dbReference>
<proteinExistence type="inferred from homology"/>
<organism evidence="8 9">
    <name type="scientific">Rhodococcus qingshengii</name>
    <dbReference type="NCBI Taxonomy" id="334542"/>
    <lineage>
        <taxon>Bacteria</taxon>
        <taxon>Bacillati</taxon>
        <taxon>Actinomycetota</taxon>
        <taxon>Actinomycetes</taxon>
        <taxon>Mycobacteriales</taxon>
        <taxon>Nocardiaceae</taxon>
        <taxon>Rhodococcus</taxon>
        <taxon>Rhodococcus erythropolis group</taxon>
    </lineage>
</organism>
<evidence type="ECO:0000256" key="3">
    <source>
        <dbReference type="ARBA" id="ARBA00022840"/>
    </source>
</evidence>
<evidence type="ECO:0000256" key="6">
    <source>
        <dbReference type="SAM" id="MobiDB-lite"/>
    </source>
</evidence>
<feature type="region of interest" description="Disordered" evidence="6">
    <location>
        <begin position="436"/>
        <end position="458"/>
    </location>
</feature>
<reference evidence="8" key="1">
    <citation type="submission" date="2023-02" db="EMBL/GenBank/DDBJ databases">
        <title>A novel hydrolase synthesized by Rhodococcus erythropolis HQ is responsible for the detoxification of Zearalenone.</title>
        <authorList>
            <person name="Hu J."/>
            <person name="Xu J."/>
        </authorList>
    </citation>
    <scope>NUCLEOTIDE SEQUENCE</scope>
    <source>
        <strain evidence="8">HQ</strain>
    </source>
</reference>
<keyword evidence="7" id="KW-1133">Transmembrane helix</keyword>
<dbReference type="EMBL" id="JARDXE010000034">
    <property type="protein sequence ID" value="MDE8649853.1"/>
    <property type="molecule type" value="Genomic_DNA"/>
</dbReference>
<feature type="compositionally biased region" description="Low complexity" evidence="6">
    <location>
        <begin position="443"/>
        <end position="458"/>
    </location>
</feature>
<evidence type="ECO:0000256" key="1">
    <source>
        <dbReference type="ARBA" id="ARBA00007381"/>
    </source>
</evidence>
<keyword evidence="5" id="KW-0143">Chaperone</keyword>
<gene>
    <name evidence="8" type="ORF">PXH69_33310</name>
</gene>
<feature type="region of interest" description="Disordered" evidence="6">
    <location>
        <begin position="360"/>
        <end position="386"/>
    </location>
</feature>
<evidence type="ECO:0000313" key="9">
    <source>
        <dbReference type="Proteomes" id="UP001217325"/>
    </source>
</evidence>
<comment type="caution">
    <text evidence="8">The sequence shown here is derived from an EMBL/GenBank/DDBJ whole genome shotgun (WGS) entry which is preliminary data.</text>
</comment>
<evidence type="ECO:0000256" key="4">
    <source>
        <dbReference type="ARBA" id="ARBA00023016"/>
    </source>
</evidence>
<dbReference type="Gene3D" id="3.30.420.40">
    <property type="match status" value="2"/>
</dbReference>
<protein>
    <submittedName>
        <fullName evidence="8">Hsp70 family protein</fullName>
    </submittedName>
</protein>
<dbReference type="Proteomes" id="UP001217325">
    <property type="component" value="Unassembled WGS sequence"/>
</dbReference>
<evidence type="ECO:0000256" key="7">
    <source>
        <dbReference type="SAM" id="Phobius"/>
    </source>
</evidence>
<dbReference type="Gene3D" id="3.90.640.10">
    <property type="entry name" value="Actin, Chain A, domain 4"/>
    <property type="match status" value="1"/>
</dbReference>
<name>A0AAW6LZU3_RHOSG</name>
<dbReference type="InterPro" id="IPR013126">
    <property type="entry name" value="Hsp_70_fam"/>
</dbReference>
<evidence type="ECO:0000256" key="2">
    <source>
        <dbReference type="ARBA" id="ARBA00022741"/>
    </source>
</evidence>
<keyword evidence="4" id="KW-0346">Stress response</keyword>
<keyword evidence="7" id="KW-0472">Membrane</keyword>
<dbReference type="InterPro" id="IPR043129">
    <property type="entry name" value="ATPase_NBD"/>
</dbReference>
<dbReference type="GO" id="GO:0005524">
    <property type="term" value="F:ATP binding"/>
    <property type="evidence" value="ECO:0007669"/>
    <property type="project" value="UniProtKB-KW"/>
</dbReference>
<keyword evidence="3" id="KW-0067">ATP-binding</keyword>
<sequence>MSGWMLSVDFGTSNTAAAHTGVVTGAVETLSLTHQGNLMSSAVFVESPATIDVGDVALNRAETNPAAFIPSPKRVVGQGMVHVNGYDIPASLPVAAVLHTVIGRATAAHRDQAPSHLVLTHPEGWSPREVGVLLDAAARVGYGSGRVSTVSEPRAAAHYYSRTETMPAGTKIAVFDFGGGTLDIAVLTATDANSFDIIAARGDNSLGGKNLDAVLRGWVDHMLNDRNPDLLHFIRTSAPLHVTRSLDDSIQRAKELLSSSPSATITVNGNGHQETLSITRPEFESLIAAAVDRAIALTRQTLTDAGITHPSQLSALYLTGGSSRIPLVHQRLAALGPIATLDDPKTVVAQGALIGAGVRRDYPNPRLAAPGSGASPNAQPAPGQMQPAFTLNATTQRPHTSNPSSSKKLKYLAAAGALVVIGAIVAAVIVLRPSPGNSNMDNPAAAGSTSSTTTTAGPVTDADTVKAALPTALSSASENCRQSTFTTDGALVISCDIKKSNQLAESFSEYGNRFTASLDLKQAKKTLLGYREYDYGNYTLVENDARTAGVNISDGATGQVSGSYVNMETGLTIDVYSMTDSAAVTSFFKKTGLL</sequence>
<dbReference type="GO" id="GO:0140662">
    <property type="term" value="F:ATP-dependent protein folding chaperone"/>
    <property type="evidence" value="ECO:0007669"/>
    <property type="project" value="InterPro"/>
</dbReference>